<protein>
    <submittedName>
        <fullName evidence="2">Uncharacterized protein</fullName>
    </submittedName>
</protein>
<dbReference type="Proteomes" id="UP000324222">
    <property type="component" value="Unassembled WGS sequence"/>
</dbReference>
<dbReference type="EMBL" id="VSRR010002834">
    <property type="protein sequence ID" value="MPC33432.1"/>
    <property type="molecule type" value="Genomic_DNA"/>
</dbReference>
<evidence type="ECO:0000256" key="1">
    <source>
        <dbReference type="SAM" id="MobiDB-lite"/>
    </source>
</evidence>
<feature type="compositionally biased region" description="Basic and acidic residues" evidence="1">
    <location>
        <begin position="43"/>
        <end position="54"/>
    </location>
</feature>
<name>A0A5B7EH09_PORTR</name>
<keyword evidence="3" id="KW-1185">Reference proteome</keyword>
<sequence length="151" mass="16133">MSRGLVCATWKDEEAGGAGLTHAGEVVVVATQSTRRRALNAKESSEAPTNHREGQPGASQGPARGAALPHLPSQAEVNRPDVCREEGGRFQKRLGGSESEVGYPPQVFAKSLGLTTAESRFSQLCPARQPRRRWAGGRQAEGRLWSAVCEA</sequence>
<evidence type="ECO:0000313" key="3">
    <source>
        <dbReference type="Proteomes" id="UP000324222"/>
    </source>
</evidence>
<feature type="region of interest" description="Disordered" evidence="1">
    <location>
        <begin position="34"/>
        <end position="82"/>
    </location>
</feature>
<gene>
    <name evidence="2" type="ORF">E2C01_026782</name>
</gene>
<evidence type="ECO:0000313" key="2">
    <source>
        <dbReference type="EMBL" id="MPC33432.1"/>
    </source>
</evidence>
<organism evidence="2 3">
    <name type="scientific">Portunus trituberculatus</name>
    <name type="common">Swimming crab</name>
    <name type="synonym">Neptunus trituberculatus</name>
    <dbReference type="NCBI Taxonomy" id="210409"/>
    <lineage>
        <taxon>Eukaryota</taxon>
        <taxon>Metazoa</taxon>
        <taxon>Ecdysozoa</taxon>
        <taxon>Arthropoda</taxon>
        <taxon>Crustacea</taxon>
        <taxon>Multicrustacea</taxon>
        <taxon>Malacostraca</taxon>
        <taxon>Eumalacostraca</taxon>
        <taxon>Eucarida</taxon>
        <taxon>Decapoda</taxon>
        <taxon>Pleocyemata</taxon>
        <taxon>Brachyura</taxon>
        <taxon>Eubrachyura</taxon>
        <taxon>Portunoidea</taxon>
        <taxon>Portunidae</taxon>
        <taxon>Portuninae</taxon>
        <taxon>Portunus</taxon>
    </lineage>
</organism>
<accession>A0A5B7EH09</accession>
<comment type="caution">
    <text evidence="2">The sequence shown here is derived from an EMBL/GenBank/DDBJ whole genome shotgun (WGS) entry which is preliminary data.</text>
</comment>
<dbReference type="AlphaFoldDB" id="A0A5B7EH09"/>
<proteinExistence type="predicted"/>
<reference evidence="2 3" key="1">
    <citation type="submission" date="2019-05" db="EMBL/GenBank/DDBJ databases">
        <title>Another draft genome of Portunus trituberculatus and its Hox gene families provides insights of decapod evolution.</title>
        <authorList>
            <person name="Jeong J.-H."/>
            <person name="Song I."/>
            <person name="Kim S."/>
            <person name="Choi T."/>
            <person name="Kim D."/>
            <person name="Ryu S."/>
            <person name="Kim W."/>
        </authorList>
    </citation>
    <scope>NUCLEOTIDE SEQUENCE [LARGE SCALE GENOMIC DNA]</scope>
    <source>
        <tissue evidence="2">Muscle</tissue>
    </source>
</reference>